<evidence type="ECO:0000256" key="1">
    <source>
        <dbReference type="ARBA" id="ARBA00022741"/>
    </source>
</evidence>
<organism evidence="8 9">
    <name type="scientific">Geobacter argillaceus</name>
    <dbReference type="NCBI Taxonomy" id="345631"/>
    <lineage>
        <taxon>Bacteria</taxon>
        <taxon>Pseudomonadati</taxon>
        <taxon>Thermodesulfobacteriota</taxon>
        <taxon>Desulfuromonadia</taxon>
        <taxon>Geobacterales</taxon>
        <taxon>Geobacteraceae</taxon>
        <taxon>Geobacter</taxon>
    </lineage>
</organism>
<keyword evidence="9" id="KW-1185">Reference proteome</keyword>
<keyword evidence="4" id="KW-0238">DNA-binding</keyword>
<reference evidence="8 9" key="1">
    <citation type="submission" date="2019-07" db="EMBL/GenBank/DDBJ databases">
        <title>Genomic Encyclopedia of Archaeal and Bacterial Type Strains, Phase II (KMG-II): from individual species to whole genera.</title>
        <authorList>
            <person name="Goeker M."/>
        </authorList>
    </citation>
    <scope>NUCLEOTIDE SEQUENCE [LARGE SCALE GENOMIC DNA]</scope>
    <source>
        <strain evidence="8 9">ATCC BAA-1139</strain>
    </source>
</reference>
<evidence type="ECO:0000259" key="7">
    <source>
        <dbReference type="PROSITE" id="PS50045"/>
    </source>
</evidence>
<dbReference type="Pfam" id="PF25601">
    <property type="entry name" value="AAA_lid_14"/>
    <property type="match status" value="1"/>
</dbReference>
<dbReference type="GO" id="GO:0043565">
    <property type="term" value="F:sequence-specific DNA binding"/>
    <property type="evidence" value="ECO:0007669"/>
    <property type="project" value="InterPro"/>
</dbReference>
<dbReference type="Gene3D" id="3.30.450.20">
    <property type="entry name" value="PAS domain"/>
    <property type="match status" value="1"/>
</dbReference>
<comment type="caution">
    <text evidence="8">The sequence shown here is derived from an EMBL/GenBank/DDBJ whole genome shotgun (WGS) entry which is preliminary data.</text>
</comment>
<protein>
    <submittedName>
        <fullName evidence="8">Transcriptional regulator with GAF, ATPase, and Fis domain</fullName>
    </submittedName>
</protein>
<dbReference type="PROSITE" id="PS00675">
    <property type="entry name" value="SIGMA54_INTERACT_1"/>
    <property type="match status" value="1"/>
</dbReference>
<dbReference type="Pfam" id="PF01590">
    <property type="entry name" value="GAF"/>
    <property type="match status" value="1"/>
</dbReference>
<evidence type="ECO:0000256" key="3">
    <source>
        <dbReference type="ARBA" id="ARBA00023015"/>
    </source>
</evidence>
<keyword evidence="1" id="KW-0547">Nucleotide-binding</keyword>
<dbReference type="CDD" id="cd00009">
    <property type="entry name" value="AAA"/>
    <property type="match status" value="1"/>
</dbReference>
<dbReference type="InterPro" id="IPR013656">
    <property type="entry name" value="PAS_4"/>
</dbReference>
<dbReference type="SMART" id="SM00065">
    <property type="entry name" value="GAF"/>
    <property type="match status" value="1"/>
</dbReference>
<dbReference type="InterPro" id="IPR003018">
    <property type="entry name" value="GAF"/>
</dbReference>
<dbReference type="InterPro" id="IPR002197">
    <property type="entry name" value="HTH_Fis"/>
</dbReference>
<feature type="domain" description="Sigma-54 factor interaction" evidence="7">
    <location>
        <begin position="349"/>
        <end position="578"/>
    </location>
</feature>
<dbReference type="InterPro" id="IPR025944">
    <property type="entry name" value="Sigma_54_int_dom_CS"/>
</dbReference>
<dbReference type="Pfam" id="PF02954">
    <property type="entry name" value="HTH_8"/>
    <property type="match status" value="1"/>
</dbReference>
<dbReference type="InterPro" id="IPR009057">
    <property type="entry name" value="Homeodomain-like_sf"/>
</dbReference>
<evidence type="ECO:0000313" key="9">
    <source>
        <dbReference type="Proteomes" id="UP000319449"/>
    </source>
</evidence>
<proteinExistence type="predicted"/>
<accession>A0A562V8I2</accession>
<dbReference type="Gene3D" id="1.10.8.60">
    <property type="match status" value="1"/>
</dbReference>
<dbReference type="InterPro" id="IPR027417">
    <property type="entry name" value="P-loop_NTPase"/>
</dbReference>
<dbReference type="Proteomes" id="UP000319449">
    <property type="component" value="Unassembled WGS sequence"/>
</dbReference>
<evidence type="ECO:0000256" key="6">
    <source>
        <dbReference type="SAM" id="Coils"/>
    </source>
</evidence>
<dbReference type="Pfam" id="PF00158">
    <property type="entry name" value="Sigma54_activat"/>
    <property type="match status" value="1"/>
</dbReference>
<sequence length="655" mass="73749">MALRKTASDADLITAKSIRPEHLGEQVQFGVSILDPDLRYIHVNDRMASIDGIPAEQHIGKTVKELDLQVASAIEPLLSRKTIDDRPFVECKVFVHNTFPGRPSKAVSWLISCHCLKTEDGTMIGYCLIVHDVTEQKVNEAEQTERLKIEALLLDVSTTFINVPISDVDIKIERGLQKVVEFLGFDRSSIWEVLPGRMLLTHSFALPTIKRPPLDIDGLIPVWINLLRKGEIFRVSDVDELPDIYWREKKFCKDQGGIKSILFIPTSSGGTVVGTIVFVSYRAKREWPEELIQRLRLLWEIFANALERKRADEKIQNALAEIQRLKDRLEAENLYLRDQISIEYKHDEIIGKSEGIQNVLLQLGQVAKTDATVLILGETGTGKELIARAIHNQSNRKARAMIKVNCAALPAALTEAELFGYEKGAYTGAVSSQIGRFEAANCSTIFLDEIGELPLEQQSKLLRVLQEGQFERLGSPKPVDVDVRIIAATNRDLAQAVREGRFREDLYYRLNVFPISVPPLRERREDIPFLVWAMIEEFSQTFGKAIERIPKKNMAAMERYLWPGNIRELRNLVERAMILSKGTTLVVDVPDGSGTTAAPPMTIESLERSHITSVLDKTGWRIRGKNGAAEILGMKPTTLHARIKKLGIRRSNAQS</sequence>
<dbReference type="FunFam" id="3.40.50.300:FF:000006">
    <property type="entry name" value="DNA-binding transcriptional regulator NtrC"/>
    <property type="match status" value="1"/>
</dbReference>
<dbReference type="SMART" id="SM00382">
    <property type="entry name" value="AAA"/>
    <property type="match status" value="1"/>
</dbReference>
<dbReference type="EMBL" id="VLLN01000030">
    <property type="protein sequence ID" value="TWJ14181.1"/>
    <property type="molecule type" value="Genomic_DNA"/>
</dbReference>
<dbReference type="InterPro" id="IPR029016">
    <property type="entry name" value="GAF-like_dom_sf"/>
</dbReference>
<dbReference type="SUPFAM" id="SSF55785">
    <property type="entry name" value="PYP-like sensor domain (PAS domain)"/>
    <property type="match status" value="1"/>
</dbReference>
<feature type="coiled-coil region" evidence="6">
    <location>
        <begin position="303"/>
        <end position="339"/>
    </location>
</feature>
<dbReference type="SUPFAM" id="SSF52540">
    <property type="entry name" value="P-loop containing nucleoside triphosphate hydrolases"/>
    <property type="match status" value="1"/>
</dbReference>
<dbReference type="GO" id="GO:0005524">
    <property type="term" value="F:ATP binding"/>
    <property type="evidence" value="ECO:0007669"/>
    <property type="project" value="UniProtKB-KW"/>
</dbReference>
<dbReference type="Pfam" id="PF08448">
    <property type="entry name" value="PAS_4"/>
    <property type="match status" value="1"/>
</dbReference>
<dbReference type="PROSITE" id="PS50045">
    <property type="entry name" value="SIGMA54_INTERACT_4"/>
    <property type="match status" value="1"/>
</dbReference>
<dbReference type="GO" id="GO:0006355">
    <property type="term" value="P:regulation of DNA-templated transcription"/>
    <property type="evidence" value="ECO:0007669"/>
    <property type="project" value="InterPro"/>
</dbReference>
<dbReference type="PANTHER" id="PTHR32071">
    <property type="entry name" value="TRANSCRIPTIONAL REGULATORY PROTEIN"/>
    <property type="match status" value="1"/>
</dbReference>
<keyword evidence="3" id="KW-0805">Transcription regulation</keyword>
<dbReference type="PROSITE" id="PS00688">
    <property type="entry name" value="SIGMA54_INTERACT_3"/>
    <property type="match status" value="1"/>
</dbReference>
<dbReference type="Gene3D" id="3.30.450.40">
    <property type="match status" value="1"/>
</dbReference>
<dbReference type="Gene3D" id="3.40.50.300">
    <property type="entry name" value="P-loop containing nucleotide triphosphate hydrolases"/>
    <property type="match status" value="1"/>
</dbReference>
<dbReference type="AlphaFoldDB" id="A0A562V8I2"/>
<dbReference type="Gene3D" id="1.10.10.60">
    <property type="entry name" value="Homeodomain-like"/>
    <property type="match status" value="1"/>
</dbReference>
<dbReference type="InterPro" id="IPR035965">
    <property type="entry name" value="PAS-like_dom_sf"/>
</dbReference>
<dbReference type="InterPro" id="IPR058031">
    <property type="entry name" value="AAA_lid_NorR"/>
</dbReference>
<dbReference type="InterPro" id="IPR003593">
    <property type="entry name" value="AAA+_ATPase"/>
</dbReference>
<dbReference type="SUPFAM" id="SSF46689">
    <property type="entry name" value="Homeodomain-like"/>
    <property type="match status" value="1"/>
</dbReference>
<dbReference type="InterPro" id="IPR025662">
    <property type="entry name" value="Sigma_54_int_dom_ATP-bd_1"/>
</dbReference>
<keyword evidence="6" id="KW-0175">Coiled coil</keyword>
<evidence type="ECO:0000256" key="5">
    <source>
        <dbReference type="ARBA" id="ARBA00023163"/>
    </source>
</evidence>
<dbReference type="SUPFAM" id="SSF55781">
    <property type="entry name" value="GAF domain-like"/>
    <property type="match status" value="1"/>
</dbReference>
<keyword evidence="5" id="KW-0804">Transcription</keyword>
<dbReference type="RefSeq" id="WP_145025187.1">
    <property type="nucleotide sequence ID" value="NZ_VLLN01000030.1"/>
</dbReference>
<dbReference type="InterPro" id="IPR002078">
    <property type="entry name" value="Sigma_54_int"/>
</dbReference>
<dbReference type="PANTHER" id="PTHR32071:SF57">
    <property type="entry name" value="C4-DICARBOXYLATE TRANSPORT TRANSCRIPTIONAL REGULATORY PROTEIN DCTD"/>
    <property type="match status" value="1"/>
</dbReference>
<evidence type="ECO:0000256" key="4">
    <source>
        <dbReference type="ARBA" id="ARBA00023125"/>
    </source>
</evidence>
<name>A0A562V8I2_9BACT</name>
<evidence type="ECO:0000256" key="2">
    <source>
        <dbReference type="ARBA" id="ARBA00022840"/>
    </source>
</evidence>
<gene>
    <name evidence="8" type="ORF">JN12_03516</name>
</gene>
<dbReference type="OrthoDB" id="9814761at2"/>
<keyword evidence="2" id="KW-0067">ATP-binding</keyword>
<evidence type="ECO:0000313" key="8">
    <source>
        <dbReference type="EMBL" id="TWJ14181.1"/>
    </source>
</evidence>